<comment type="subcellular location">
    <subcellularLocation>
        <location evidence="2">Cytoplasm</location>
    </subcellularLocation>
    <subcellularLocation>
        <location evidence="1">Nucleus</location>
    </subcellularLocation>
</comment>
<dbReference type="GO" id="GO:0005737">
    <property type="term" value="C:cytoplasm"/>
    <property type="evidence" value="ECO:0007669"/>
    <property type="project" value="UniProtKB-SubCell"/>
</dbReference>
<dbReference type="InterPro" id="IPR046928">
    <property type="entry name" value="SDO1/SBDS_C"/>
</dbReference>
<dbReference type="InterPro" id="IPR018978">
    <property type="entry name" value="SDO1/SBDS_central"/>
</dbReference>
<evidence type="ECO:0000256" key="5">
    <source>
        <dbReference type="ARBA" id="ARBA00022490"/>
    </source>
</evidence>
<evidence type="ECO:0000259" key="12">
    <source>
        <dbReference type="Pfam" id="PF20268"/>
    </source>
</evidence>
<comment type="similarity">
    <text evidence="3">Belongs to the SDO1/SBDS family.</text>
</comment>
<dbReference type="PANTHER" id="PTHR10927">
    <property type="entry name" value="RIBOSOME MATURATION PROTEIN SBDS"/>
    <property type="match status" value="1"/>
</dbReference>
<evidence type="ECO:0000313" key="14">
    <source>
        <dbReference type="Proteomes" id="UP001152795"/>
    </source>
</evidence>
<dbReference type="InterPro" id="IPR039100">
    <property type="entry name" value="Sdo1/SBDS-like"/>
</dbReference>
<dbReference type="PANTHER" id="PTHR10927:SF1">
    <property type="entry name" value="RIBOSOME MATURATION PROTEIN SBDS"/>
    <property type="match status" value="1"/>
</dbReference>
<evidence type="ECO:0000256" key="2">
    <source>
        <dbReference type="ARBA" id="ARBA00004496"/>
    </source>
</evidence>
<dbReference type="PROSITE" id="PS01267">
    <property type="entry name" value="UPF0023"/>
    <property type="match status" value="1"/>
</dbReference>
<dbReference type="Pfam" id="PF01172">
    <property type="entry name" value="SBDS_N"/>
    <property type="match status" value="1"/>
</dbReference>
<sequence length="264" mass="29864">MSTINSTPANKPIGVTSAISTAGPKPEDIKQTENIKNVLKEYGVFESEEELQHREKDLDEVLQTDSVFMNVSKGQVAKREDLVRAFGTDDQTQICLEILAKGELQVSEKERNNQLELMFRDIATIVADKCVNPETKRPYTVGIIERAMKDVHYSVITTRSTKQQALEVIRQIKDADVMPIDRAQMRIKLTLPQKDAKQVLEKLRSNFTSIESEEWEGDLEIVCLIDPGCFRVINEVMAAQTRGKGTLEVLNLKEIEEGDDRLEN</sequence>
<dbReference type="SUPFAM" id="SSF89895">
    <property type="entry name" value="FYSH domain"/>
    <property type="match status" value="1"/>
</dbReference>
<protein>
    <recommendedName>
        <fullName evidence="4">Ribosome maturation protein SBDS</fullName>
    </recommendedName>
</protein>
<dbReference type="AlphaFoldDB" id="A0A7D9I9R5"/>
<feature type="region of interest" description="Disordered" evidence="9">
    <location>
        <begin position="1"/>
        <end position="28"/>
    </location>
</feature>
<dbReference type="FunFam" id="1.10.10.900:FF:000001">
    <property type="entry name" value="SBDS, ribosome maturation factor"/>
    <property type="match status" value="1"/>
</dbReference>
<evidence type="ECO:0000256" key="7">
    <source>
        <dbReference type="ARBA" id="ARBA00023242"/>
    </source>
</evidence>
<dbReference type="Proteomes" id="UP001152795">
    <property type="component" value="Unassembled WGS sequence"/>
</dbReference>
<dbReference type="InterPro" id="IPR036786">
    <property type="entry name" value="Ribosome_mat_SBDS_N_sf"/>
</dbReference>
<dbReference type="Pfam" id="PF09377">
    <property type="entry name" value="SBDS_domain_II"/>
    <property type="match status" value="1"/>
</dbReference>
<dbReference type="Pfam" id="PF20268">
    <property type="entry name" value="SBDS_C"/>
    <property type="match status" value="1"/>
</dbReference>
<keyword evidence="5" id="KW-0963">Cytoplasm</keyword>
<organism evidence="13 14">
    <name type="scientific">Paramuricea clavata</name>
    <name type="common">Red gorgonian</name>
    <name type="synonym">Violescent sea-whip</name>
    <dbReference type="NCBI Taxonomy" id="317549"/>
    <lineage>
        <taxon>Eukaryota</taxon>
        <taxon>Metazoa</taxon>
        <taxon>Cnidaria</taxon>
        <taxon>Anthozoa</taxon>
        <taxon>Octocorallia</taxon>
        <taxon>Malacalcyonacea</taxon>
        <taxon>Plexauridae</taxon>
        <taxon>Paramuricea</taxon>
    </lineage>
</organism>
<comment type="subunit">
    <text evidence="8">Associates with the 60S ribosomal subunit.</text>
</comment>
<reference evidence="13" key="1">
    <citation type="submission" date="2020-04" db="EMBL/GenBank/DDBJ databases">
        <authorList>
            <person name="Alioto T."/>
            <person name="Alioto T."/>
            <person name="Gomez Garrido J."/>
        </authorList>
    </citation>
    <scope>NUCLEOTIDE SEQUENCE</scope>
    <source>
        <strain evidence="13">A484AB</strain>
    </source>
</reference>
<feature type="domain" description="Ribosome maturation protein SDO1/SBDS central" evidence="11">
    <location>
        <begin position="120"/>
        <end position="183"/>
    </location>
</feature>
<dbReference type="OrthoDB" id="10253092at2759"/>
<dbReference type="InterPro" id="IPR037188">
    <property type="entry name" value="Sdo1/SBDS_central_sf"/>
</dbReference>
<feature type="domain" description="Ribosome maturation protein SDO1/SBDS C-terminal" evidence="12">
    <location>
        <begin position="185"/>
        <end position="252"/>
    </location>
</feature>
<keyword evidence="7" id="KW-0539">Nucleus</keyword>
<accession>A0A7D9I9R5</accession>
<dbReference type="InterPro" id="IPR002140">
    <property type="entry name" value="Sdo1/SBDS"/>
</dbReference>
<proteinExistence type="inferred from homology"/>
<comment type="caution">
    <text evidence="13">The sequence shown here is derived from an EMBL/GenBank/DDBJ whole genome shotgun (WGS) entry which is preliminary data.</text>
</comment>
<evidence type="ECO:0000259" key="11">
    <source>
        <dbReference type="Pfam" id="PF09377"/>
    </source>
</evidence>
<gene>
    <name evidence="13" type="ORF">PACLA_8A006057</name>
</gene>
<dbReference type="GO" id="GO:0042256">
    <property type="term" value="P:cytosolic ribosome assembly"/>
    <property type="evidence" value="ECO:0007669"/>
    <property type="project" value="InterPro"/>
</dbReference>
<dbReference type="Gene3D" id="1.10.10.900">
    <property type="entry name" value="SBDS protein C-terminal domain, subdomain 1"/>
    <property type="match status" value="1"/>
</dbReference>
<evidence type="ECO:0000256" key="9">
    <source>
        <dbReference type="SAM" id="MobiDB-lite"/>
    </source>
</evidence>
<dbReference type="InterPro" id="IPR018023">
    <property type="entry name" value="Ribosome_mat_SBDS_CS"/>
</dbReference>
<feature type="domain" description="Ribosome maturation protein SDO1/SBDS N-terminal" evidence="10">
    <location>
        <begin position="53"/>
        <end position="111"/>
    </location>
</feature>
<dbReference type="InterPro" id="IPR019783">
    <property type="entry name" value="SDO1/SBDS_N"/>
</dbReference>
<evidence type="ECO:0000256" key="3">
    <source>
        <dbReference type="ARBA" id="ARBA00007433"/>
    </source>
</evidence>
<dbReference type="GO" id="GO:0005634">
    <property type="term" value="C:nucleus"/>
    <property type="evidence" value="ECO:0007669"/>
    <property type="project" value="UniProtKB-SubCell"/>
</dbReference>
<evidence type="ECO:0000256" key="6">
    <source>
        <dbReference type="ARBA" id="ARBA00022517"/>
    </source>
</evidence>
<dbReference type="Gene3D" id="3.30.70.240">
    <property type="match status" value="1"/>
</dbReference>
<evidence type="ECO:0000259" key="10">
    <source>
        <dbReference type="Pfam" id="PF01172"/>
    </source>
</evidence>
<dbReference type="EMBL" id="CACRXK020004190">
    <property type="protein sequence ID" value="CAB4001834.1"/>
    <property type="molecule type" value="Genomic_DNA"/>
</dbReference>
<dbReference type="Gene3D" id="3.30.1250.10">
    <property type="entry name" value="Ribosome maturation protein SBDS, N-terminal domain"/>
    <property type="match status" value="1"/>
</dbReference>
<evidence type="ECO:0000256" key="1">
    <source>
        <dbReference type="ARBA" id="ARBA00004123"/>
    </source>
</evidence>
<keyword evidence="6" id="KW-0690">Ribosome biogenesis</keyword>
<name>A0A7D9I9R5_PARCT</name>
<dbReference type="SUPFAM" id="SSF109728">
    <property type="entry name" value="Hypothetical protein AF0491, middle domain"/>
    <property type="match status" value="1"/>
</dbReference>
<evidence type="ECO:0000256" key="4">
    <source>
        <dbReference type="ARBA" id="ARBA00014814"/>
    </source>
</evidence>
<dbReference type="NCBIfam" id="TIGR00291">
    <property type="entry name" value="RNA_SBDS"/>
    <property type="match status" value="1"/>
</dbReference>
<keyword evidence="14" id="KW-1185">Reference proteome</keyword>
<evidence type="ECO:0000313" key="13">
    <source>
        <dbReference type="EMBL" id="CAB4001834.1"/>
    </source>
</evidence>
<evidence type="ECO:0000256" key="8">
    <source>
        <dbReference type="ARBA" id="ARBA00049708"/>
    </source>
</evidence>